<accession>A0A4Q9HGL2</accession>
<evidence type="ECO:0008006" key="3">
    <source>
        <dbReference type="Google" id="ProtNLM"/>
    </source>
</evidence>
<name>A0A4Q9HGL2_9SPHI</name>
<reference evidence="1 2" key="1">
    <citation type="submission" date="2019-02" db="EMBL/GenBank/DDBJ databases">
        <title>Pedobacter kyonggii whole genome sequence analysis.</title>
        <authorList>
            <person name="Dahal R.H."/>
        </authorList>
    </citation>
    <scope>NUCLEOTIDE SEQUENCE [LARGE SCALE GENOMIC DNA]</scope>
    <source>
        <strain evidence="1 2">K-4-11-1</strain>
    </source>
</reference>
<comment type="caution">
    <text evidence="1">The sequence shown here is derived from an EMBL/GenBank/DDBJ whole genome shotgun (WGS) entry which is preliminary data.</text>
</comment>
<gene>
    <name evidence="1" type="ORF">EYS08_03395</name>
</gene>
<dbReference type="RefSeq" id="WP_131028445.1">
    <property type="nucleotide sequence ID" value="NZ_SIXF01000002.1"/>
</dbReference>
<dbReference type="SUPFAM" id="SSF51206">
    <property type="entry name" value="cAMP-binding domain-like"/>
    <property type="match status" value="1"/>
</dbReference>
<organism evidence="1 2">
    <name type="scientific">Pedobacter kyonggii</name>
    <dbReference type="NCBI Taxonomy" id="1926871"/>
    <lineage>
        <taxon>Bacteria</taxon>
        <taxon>Pseudomonadati</taxon>
        <taxon>Bacteroidota</taxon>
        <taxon>Sphingobacteriia</taxon>
        <taxon>Sphingobacteriales</taxon>
        <taxon>Sphingobacteriaceae</taxon>
        <taxon>Pedobacter</taxon>
    </lineage>
</organism>
<keyword evidence="2" id="KW-1185">Reference proteome</keyword>
<protein>
    <recommendedName>
        <fullName evidence="3">Crp/Fnr family transcriptional regulator</fullName>
    </recommendedName>
</protein>
<dbReference type="InterPro" id="IPR018490">
    <property type="entry name" value="cNMP-bd_dom_sf"/>
</dbReference>
<dbReference type="Gene3D" id="2.60.120.10">
    <property type="entry name" value="Jelly Rolls"/>
    <property type="match status" value="1"/>
</dbReference>
<dbReference type="OrthoDB" id="759265at2"/>
<dbReference type="EMBL" id="SIXF01000002">
    <property type="protein sequence ID" value="TBO44368.1"/>
    <property type="molecule type" value="Genomic_DNA"/>
</dbReference>
<proteinExistence type="predicted"/>
<sequence>MEVGYIKYFLKVFLPLLDRKKDRAAIRFMYRHTAFLSIRKGKTLFKPNSSVANDNIIIVADGLVNVYLVNEEAEQANIWLGTKGSVYIPNGFEQADGNFNLFAIKDTIVFLIDQTELEEGCEWYPVLDSLFNTYLLQTAISDANNRNILFRLQNTENRISLFKRIYPGLFDQIPTDLLLSYLDIDLSLTPKQNLQISSVYSKDILTNF</sequence>
<dbReference type="InterPro" id="IPR014710">
    <property type="entry name" value="RmlC-like_jellyroll"/>
</dbReference>
<evidence type="ECO:0000313" key="1">
    <source>
        <dbReference type="EMBL" id="TBO44368.1"/>
    </source>
</evidence>
<evidence type="ECO:0000313" key="2">
    <source>
        <dbReference type="Proteomes" id="UP000291819"/>
    </source>
</evidence>
<dbReference type="Proteomes" id="UP000291819">
    <property type="component" value="Unassembled WGS sequence"/>
</dbReference>
<dbReference type="AlphaFoldDB" id="A0A4Q9HGL2"/>